<dbReference type="SMART" id="SM00382">
    <property type="entry name" value="AAA"/>
    <property type="match status" value="2"/>
</dbReference>
<dbReference type="SUPFAM" id="SSF52540">
    <property type="entry name" value="P-loop containing nucleoside triphosphate hydrolases"/>
    <property type="match status" value="2"/>
</dbReference>
<dbReference type="GO" id="GO:0055085">
    <property type="term" value="P:transmembrane transport"/>
    <property type="evidence" value="ECO:0007669"/>
    <property type="project" value="UniProtKB-ARBA"/>
</dbReference>
<evidence type="ECO:0000313" key="8">
    <source>
        <dbReference type="Proteomes" id="UP000242763"/>
    </source>
</evidence>
<dbReference type="Proteomes" id="UP000242763">
    <property type="component" value="Unassembled WGS sequence"/>
</dbReference>
<dbReference type="InterPro" id="IPR027417">
    <property type="entry name" value="P-loop_NTPase"/>
</dbReference>
<evidence type="ECO:0000256" key="3">
    <source>
        <dbReference type="ARBA" id="ARBA00022448"/>
    </source>
</evidence>
<evidence type="ECO:0000259" key="6">
    <source>
        <dbReference type="PROSITE" id="PS50893"/>
    </source>
</evidence>
<dbReference type="STRING" id="1121003.SAMN03080618_00601"/>
<comment type="similarity">
    <text evidence="2">Belongs to the ABC transporter superfamily.</text>
</comment>
<dbReference type="EMBL" id="FORF01000002">
    <property type="protein sequence ID" value="SFI47453.1"/>
    <property type="molecule type" value="Genomic_DNA"/>
</dbReference>
<keyword evidence="4" id="KW-0547">Nucleotide-binding</keyword>
<keyword evidence="3" id="KW-0813">Transport</keyword>
<dbReference type="PANTHER" id="PTHR43776:SF7">
    <property type="entry name" value="D,D-DIPEPTIDE TRANSPORT ATP-BINDING PROTEIN DDPF-RELATED"/>
    <property type="match status" value="1"/>
</dbReference>
<dbReference type="AlphaFoldDB" id="A0A1I3II45"/>
<dbReference type="CDD" id="cd03257">
    <property type="entry name" value="ABC_NikE_OppD_transporters"/>
    <property type="match status" value="2"/>
</dbReference>
<dbReference type="PROSITE" id="PS50893">
    <property type="entry name" value="ABC_TRANSPORTER_2"/>
    <property type="match status" value="2"/>
</dbReference>
<dbReference type="GO" id="GO:0005524">
    <property type="term" value="F:ATP binding"/>
    <property type="evidence" value="ECO:0007669"/>
    <property type="project" value="UniProtKB-KW"/>
</dbReference>
<gene>
    <name evidence="7" type="ORF">SAMN03080618_00601</name>
</gene>
<dbReference type="Gene3D" id="3.40.50.300">
    <property type="entry name" value="P-loop containing nucleotide triphosphate hydrolases"/>
    <property type="match status" value="2"/>
</dbReference>
<keyword evidence="5 7" id="KW-0067">ATP-binding</keyword>
<dbReference type="NCBIfam" id="NF008453">
    <property type="entry name" value="PRK11308.1"/>
    <property type="match status" value="2"/>
</dbReference>
<evidence type="ECO:0000313" key="7">
    <source>
        <dbReference type="EMBL" id="SFI47453.1"/>
    </source>
</evidence>
<dbReference type="RefSeq" id="WP_091518392.1">
    <property type="nucleotide sequence ID" value="NZ_FORF01000002.1"/>
</dbReference>
<dbReference type="PROSITE" id="PS00211">
    <property type="entry name" value="ABC_TRANSPORTER_1"/>
    <property type="match status" value="1"/>
</dbReference>
<organism evidence="7 8">
    <name type="scientific">Aquamicrobium aerolatum DSM 21857</name>
    <dbReference type="NCBI Taxonomy" id="1121003"/>
    <lineage>
        <taxon>Bacteria</taxon>
        <taxon>Pseudomonadati</taxon>
        <taxon>Pseudomonadota</taxon>
        <taxon>Alphaproteobacteria</taxon>
        <taxon>Hyphomicrobiales</taxon>
        <taxon>Phyllobacteriaceae</taxon>
        <taxon>Aerobium</taxon>
    </lineage>
</organism>
<evidence type="ECO:0000256" key="2">
    <source>
        <dbReference type="ARBA" id="ARBA00005417"/>
    </source>
</evidence>
<proteinExistence type="inferred from homology"/>
<feature type="domain" description="ABC transporter" evidence="6">
    <location>
        <begin position="272"/>
        <end position="523"/>
    </location>
</feature>
<accession>A0A1I3II45</accession>
<dbReference type="InterPro" id="IPR003439">
    <property type="entry name" value="ABC_transporter-like_ATP-bd"/>
</dbReference>
<dbReference type="InterPro" id="IPR050319">
    <property type="entry name" value="ABC_transp_ATP-bind"/>
</dbReference>
<evidence type="ECO:0000256" key="5">
    <source>
        <dbReference type="ARBA" id="ARBA00022840"/>
    </source>
</evidence>
<feature type="domain" description="ABC transporter" evidence="6">
    <location>
        <begin position="1"/>
        <end position="249"/>
    </location>
</feature>
<keyword evidence="8" id="KW-1185">Reference proteome</keyword>
<dbReference type="PANTHER" id="PTHR43776">
    <property type="entry name" value="TRANSPORT ATP-BINDING PROTEIN"/>
    <property type="match status" value="1"/>
</dbReference>
<dbReference type="GO" id="GO:0016887">
    <property type="term" value="F:ATP hydrolysis activity"/>
    <property type="evidence" value="ECO:0007669"/>
    <property type="project" value="InterPro"/>
</dbReference>
<sequence length="548" mass="59882">MSLLEIEKLCLNIGNVPILKDVDLTIEQGEVLGLVGESGSGKSMTSLAVMQLLPFSAQTRGRVTFDGVDILAAPEAAMNKLRGNEIGMVFQEPMTALNPVKTIGEQVAEGIRWHTSANRADAEDTARKILDRVGLPESQFPLSRFPHELSGGQRQRVVIAIACALKPKLLIADEPTTALDVVLQKQILELLRDLVDERKMGLLLISHDLAVVADMADRVTIMRHGEVMESGETARTLTEQKHPYTRQLAVASMHVPDRSGDAARAAPQTPLLEVDRVVRDYPGRRPSLFARPAPFRAVNDVSFSLREGQSMALVGRSGCGKSTLARMILALDRPTGGEIRLDGAPVSTLGEAELKPHRRKMQVVFQDPYGSFNPRHKVERLIAEPLHLLEKQPSATEKREMVAQALNEVGLKPADMEKYPHEFSGGQRQRISIARAIITKPKLIVADEPVSALDVSIRAQILDLFADLNGKLGVAYLFITHDLTVARAITDEVMVMHDGQIVESGKTGDVLDHPQSDAAKALVAAAPDLERALQRRLARHEASGTQEA</sequence>
<dbReference type="Pfam" id="PF00005">
    <property type="entry name" value="ABC_tran"/>
    <property type="match status" value="2"/>
</dbReference>
<name>A0A1I3II45_9HYPH</name>
<dbReference type="NCBIfam" id="NF007739">
    <property type="entry name" value="PRK10419.1"/>
    <property type="match status" value="2"/>
</dbReference>
<dbReference type="InterPro" id="IPR003593">
    <property type="entry name" value="AAA+_ATPase"/>
</dbReference>
<protein>
    <submittedName>
        <fullName evidence="7">Peptide/nickel transport system ATP-binding protein</fullName>
    </submittedName>
</protein>
<evidence type="ECO:0000256" key="1">
    <source>
        <dbReference type="ARBA" id="ARBA00004417"/>
    </source>
</evidence>
<comment type="subcellular location">
    <subcellularLocation>
        <location evidence="1">Cell inner membrane</location>
        <topology evidence="1">Peripheral membrane protein</topology>
    </subcellularLocation>
</comment>
<evidence type="ECO:0000256" key="4">
    <source>
        <dbReference type="ARBA" id="ARBA00022741"/>
    </source>
</evidence>
<dbReference type="FunFam" id="3.40.50.300:FF:000016">
    <property type="entry name" value="Oligopeptide ABC transporter ATP-binding component"/>
    <property type="match status" value="1"/>
</dbReference>
<reference evidence="8" key="1">
    <citation type="submission" date="2016-10" db="EMBL/GenBank/DDBJ databases">
        <authorList>
            <person name="Varghese N."/>
            <person name="Submissions S."/>
        </authorList>
    </citation>
    <scope>NUCLEOTIDE SEQUENCE [LARGE SCALE GENOMIC DNA]</scope>
    <source>
        <strain evidence="8">DSM 21857</strain>
    </source>
</reference>
<dbReference type="OrthoDB" id="9802264at2"/>
<dbReference type="InterPro" id="IPR017871">
    <property type="entry name" value="ABC_transporter-like_CS"/>
</dbReference>
<dbReference type="GO" id="GO:0005886">
    <property type="term" value="C:plasma membrane"/>
    <property type="evidence" value="ECO:0007669"/>
    <property type="project" value="UniProtKB-SubCell"/>
</dbReference>